<evidence type="ECO:0000313" key="2">
    <source>
        <dbReference type="EMBL" id="CEI66282.1"/>
    </source>
</evidence>
<accession>A0A2L2T661</accession>
<proteinExistence type="predicted"/>
<name>A0A2L2T661_9HYPO</name>
<keyword evidence="1" id="KW-0732">Signal</keyword>
<dbReference type="GeneID" id="37254435"/>
<feature type="chain" id="PRO_5014662913" description="Invertebrate defensins family profile domain-containing protein" evidence="1">
    <location>
        <begin position="20"/>
        <end position="99"/>
    </location>
</feature>
<evidence type="ECO:0000313" key="3">
    <source>
        <dbReference type="Proteomes" id="UP000245910"/>
    </source>
</evidence>
<dbReference type="Proteomes" id="UP000245910">
    <property type="component" value="Chromosome I"/>
</dbReference>
<dbReference type="AlphaFoldDB" id="A0A2L2T661"/>
<dbReference type="EMBL" id="LN649229">
    <property type="protein sequence ID" value="CEI66282.1"/>
    <property type="molecule type" value="Genomic_DNA"/>
</dbReference>
<dbReference type="OrthoDB" id="5090103at2759"/>
<organism evidence="2 3">
    <name type="scientific">Fusarium venenatum</name>
    <dbReference type="NCBI Taxonomy" id="56646"/>
    <lineage>
        <taxon>Eukaryota</taxon>
        <taxon>Fungi</taxon>
        <taxon>Dikarya</taxon>
        <taxon>Ascomycota</taxon>
        <taxon>Pezizomycotina</taxon>
        <taxon>Sordariomycetes</taxon>
        <taxon>Hypocreomycetidae</taxon>
        <taxon>Hypocreales</taxon>
        <taxon>Nectriaceae</taxon>
        <taxon>Fusarium</taxon>
    </lineage>
</organism>
<sequence>MRVTTILTTLFAIAVSAAALPAEAETAAVQVDVDVDAHAKTIATALEKRGNCDHGYFDCVNSQVIFCNFLGICGSGVPGIACTQQCIQRVNDDCRRWCK</sequence>
<dbReference type="RefSeq" id="XP_025589999.1">
    <property type="nucleotide sequence ID" value="XM_025730922.1"/>
</dbReference>
<feature type="signal peptide" evidence="1">
    <location>
        <begin position="1"/>
        <end position="19"/>
    </location>
</feature>
<keyword evidence="3" id="KW-1185">Reference proteome</keyword>
<evidence type="ECO:0008006" key="4">
    <source>
        <dbReference type="Google" id="ProtNLM"/>
    </source>
</evidence>
<dbReference type="KEGG" id="fvn:FVRRES_02794"/>
<evidence type="ECO:0000256" key="1">
    <source>
        <dbReference type="SAM" id="SignalP"/>
    </source>
</evidence>
<protein>
    <recommendedName>
        <fullName evidence="4">Invertebrate defensins family profile domain-containing protein</fullName>
    </recommendedName>
</protein>
<reference evidence="3" key="1">
    <citation type="submission" date="2014-10" db="EMBL/GenBank/DDBJ databases">
        <authorList>
            <person name="King R."/>
        </authorList>
    </citation>
    <scope>NUCLEOTIDE SEQUENCE [LARGE SCALE GENOMIC DNA]</scope>
    <source>
        <strain evidence="3">A3/5</strain>
    </source>
</reference>